<sequence>MAGAQTAASHTLLLLEERLQRLLFLVEGDDTDDSEQQPTSTSTSSARARLAALDRSLRSLATRSPAIADLLQIHRTQPDLFHTASTYETPSILPAAALAQLVLAHEQLYRTTNAQLTAVNDSKNIPDSSALTKLIGLQMRIESAEAKQMQQAQVVAELRGRSAKIVEKWFKNGVLEMEEKWADWEEQLRDAEILVRRREAAKRREEGGV</sequence>
<evidence type="ECO:0008006" key="3">
    <source>
        <dbReference type="Google" id="ProtNLM"/>
    </source>
</evidence>
<dbReference type="eggNOG" id="ENOG502S5XV">
    <property type="taxonomic scope" value="Eukaryota"/>
</dbReference>
<dbReference type="GO" id="GO:0061640">
    <property type="term" value="P:cytoskeleton-dependent cytokinesis"/>
    <property type="evidence" value="ECO:0007669"/>
    <property type="project" value="InterPro"/>
</dbReference>
<evidence type="ECO:0000313" key="1">
    <source>
        <dbReference type="EMBL" id="EME45379.1"/>
    </source>
</evidence>
<keyword evidence="2" id="KW-1185">Reference proteome</keyword>
<dbReference type="OrthoDB" id="5403729at2759"/>
<dbReference type="Proteomes" id="UP000016933">
    <property type="component" value="Unassembled WGS sequence"/>
</dbReference>
<dbReference type="HOGENOM" id="CLU_091042_1_0_1"/>
<gene>
    <name evidence="1" type="ORF">DOTSEDRAFT_87742</name>
</gene>
<dbReference type="AlphaFoldDB" id="N1PSH7"/>
<evidence type="ECO:0000313" key="2">
    <source>
        <dbReference type="Proteomes" id="UP000016933"/>
    </source>
</evidence>
<organism evidence="1 2">
    <name type="scientific">Dothistroma septosporum (strain NZE10 / CBS 128990)</name>
    <name type="common">Red band needle blight fungus</name>
    <name type="synonym">Mycosphaerella pini</name>
    <dbReference type="NCBI Taxonomy" id="675120"/>
    <lineage>
        <taxon>Eukaryota</taxon>
        <taxon>Fungi</taxon>
        <taxon>Dikarya</taxon>
        <taxon>Ascomycota</taxon>
        <taxon>Pezizomycotina</taxon>
        <taxon>Dothideomycetes</taxon>
        <taxon>Dothideomycetidae</taxon>
        <taxon>Mycosphaerellales</taxon>
        <taxon>Mycosphaerellaceae</taxon>
        <taxon>Dothistroma</taxon>
    </lineage>
</organism>
<reference evidence="2" key="1">
    <citation type="journal article" date="2012" name="PLoS Genet.">
        <title>The genomes of the fungal plant pathogens Cladosporium fulvum and Dothistroma septosporum reveal adaptation to different hosts and lifestyles but also signatures of common ancestry.</title>
        <authorList>
            <person name="de Wit P.J.G.M."/>
            <person name="van der Burgt A."/>
            <person name="Oekmen B."/>
            <person name="Stergiopoulos I."/>
            <person name="Abd-Elsalam K.A."/>
            <person name="Aerts A.L."/>
            <person name="Bahkali A.H."/>
            <person name="Beenen H.G."/>
            <person name="Chettri P."/>
            <person name="Cox M.P."/>
            <person name="Datema E."/>
            <person name="de Vries R.P."/>
            <person name="Dhillon B."/>
            <person name="Ganley A.R."/>
            <person name="Griffiths S.A."/>
            <person name="Guo Y."/>
            <person name="Hamelin R.C."/>
            <person name="Henrissat B."/>
            <person name="Kabir M.S."/>
            <person name="Jashni M.K."/>
            <person name="Kema G."/>
            <person name="Klaubauf S."/>
            <person name="Lapidus A."/>
            <person name="Levasseur A."/>
            <person name="Lindquist E."/>
            <person name="Mehrabi R."/>
            <person name="Ohm R.A."/>
            <person name="Owen T.J."/>
            <person name="Salamov A."/>
            <person name="Schwelm A."/>
            <person name="Schijlen E."/>
            <person name="Sun H."/>
            <person name="van den Burg H.A."/>
            <person name="van Ham R.C.H.J."/>
            <person name="Zhang S."/>
            <person name="Goodwin S.B."/>
            <person name="Grigoriev I.V."/>
            <person name="Collemare J."/>
            <person name="Bradshaw R.E."/>
        </authorList>
    </citation>
    <scope>NUCLEOTIDE SEQUENCE [LARGE SCALE GENOMIC DNA]</scope>
    <source>
        <strain evidence="2">NZE10 / CBS 128990</strain>
    </source>
</reference>
<dbReference type="Pfam" id="PF07426">
    <property type="entry name" value="Dynactin_p22"/>
    <property type="match status" value="1"/>
</dbReference>
<dbReference type="EMBL" id="KB446538">
    <property type="protein sequence ID" value="EME45379.1"/>
    <property type="molecule type" value="Genomic_DNA"/>
</dbReference>
<proteinExistence type="predicted"/>
<accession>N1PSH7</accession>
<reference evidence="1 2" key="2">
    <citation type="journal article" date="2012" name="PLoS Pathog.">
        <title>Diverse lifestyles and strategies of plant pathogenesis encoded in the genomes of eighteen Dothideomycetes fungi.</title>
        <authorList>
            <person name="Ohm R.A."/>
            <person name="Feau N."/>
            <person name="Henrissat B."/>
            <person name="Schoch C.L."/>
            <person name="Horwitz B.A."/>
            <person name="Barry K.W."/>
            <person name="Condon B.J."/>
            <person name="Copeland A.C."/>
            <person name="Dhillon B."/>
            <person name="Glaser F."/>
            <person name="Hesse C.N."/>
            <person name="Kosti I."/>
            <person name="LaButti K."/>
            <person name="Lindquist E.A."/>
            <person name="Lucas S."/>
            <person name="Salamov A.A."/>
            <person name="Bradshaw R.E."/>
            <person name="Ciuffetti L."/>
            <person name="Hamelin R.C."/>
            <person name="Kema G.H.J."/>
            <person name="Lawrence C."/>
            <person name="Scott J.A."/>
            <person name="Spatafora J.W."/>
            <person name="Turgeon B.G."/>
            <person name="de Wit P.J.G.M."/>
            <person name="Zhong S."/>
            <person name="Goodwin S.B."/>
            <person name="Grigoriev I.V."/>
        </authorList>
    </citation>
    <scope>NUCLEOTIDE SEQUENCE [LARGE SCALE GENOMIC DNA]</scope>
    <source>
        <strain evidence="2">NZE10 / CBS 128990</strain>
    </source>
</reference>
<dbReference type="OMA" id="WYEVGLV"/>
<protein>
    <recommendedName>
        <fullName evidence="3">Nuclear distribution protein RO10</fullName>
    </recommendedName>
</protein>
<dbReference type="GO" id="GO:0005869">
    <property type="term" value="C:dynactin complex"/>
    <property type="evidence" value="ECO:0007669"/>
    <property type="project" value="InterPro"/>
</dbReference>
<name>N1PSH7_DOTSN</name>
<dbReference type="InterPro" id="IPR009991">
    <property type="entry name" value="DCTN3"/>
</dbReference>